<proteinExistence type="predicted"/>
<organism evidence="2 3">
    <name type="scientific">Mycteria americana</name>
    <name type="common">Wood stork</name>
    <dbReference type="NCBI Taxonomy" id="33587"/>
    <lineage>
        <taxon>Eukaryota</taxon>
        <taxon>Metazoa</taxon>
        <taxon>Chordata</taxon>
        <taxon>Craniata</taxon>
        <taxon>Vertebrata</taxon>
        <taxon>Euteleostomi</taxon>
        <taxon>Archelosauria</taxon>
        <taxon>Archosauria</taxon>
        <taxon>Dinosauria</taxon>
        <taxon>Saurischia</taxon>
        <taxon>Theropoda</taxon>
        <taxon>Coelurosauria</taxon>
        <taxon>Aves</taxon>
        <taxon>Neognathae</taxon>
        <taxon>Neoaves</taxon>
        <taxon>Aequornithes</taxon>
        <taxon>Ciconiiformes</taxon>
        <taxon>Ciconiidae</taxon>
        <taxon>Mycteria</taxon>
    </lineage>
</organism>
<sequence length="536" mass="61314">MEGYRLFRRDRQGRRGGGVALYVRERFDCTALTVSGDVVESLWSEDHEYGNSDFPFVDTEIVRDQLYQLNVHKSMGPDGIHPRALKELEDVTAGPLSIIYQRSWESGEVPADWKLANVIPIYKKGVREDPGNYRPVTRLVDKGKAVDVVFLDVSEAFDTVPHSILLDKLSNCGMSRFMVHWVKNWLNGRPQRGQFCSILGPVLFNTFISDLDARVECIISKFADDTKLGGAVDSLEGQEALQRDLDRLEHWAIINGMKFNKNKCWILHLGWSNAGHKYRLGEEWLESSSAERDLGVLVDSRPNMSQQCALAAKRANRILGCIKHSITGQSREVIIPLYSALVRPHLEYCVQFWAPQFKKDVKVLECIQRRATRLVKGLEGMSYEEQLRTLGLSSLEKRRLRGDLIALYSFLRRGSGEGGADLFSLVSSDRTRGNGSKLREGRFRLDIRKHFFTERVVKHWNRQYPENGIVEMDTKNLRPRARTILKWSELNVGDVVMVNYNVEAPEERGFWFDAEITSLREISRTNKEVHAKILLG</sequence>
<dbReference type="Pfam" id="PF00078">
    <property type="entry name" value="RVT_1"/>
    <property type="match status" value="1"/>
</dbReference>
<protein>
    <recommendedName>
        <fullName evidence="1">Reverse transcriptase domain-containing protein</fullName>
    </recommendedName>
</protein>
<dbReference type="PANTHER" id="PTHR33332">
    <property type="entry name" value="REVERSE TRANSCRIPTASE DOMAIN-CONTAINING PROTEIN"/>
    <property type="match status" value="1"/>
</dbReference>
<gene>
    <name evidence="2" type="ORF">QYF61_024269</name>
</gene>
<dbReference type="SUPFAM" id="SSF56672">
    <property type="entry name" value="DNA/RNA polymerases"/>
    <property type="match status" value="1"/>
</dbReference>
<name>A0AAN7MJY1_MYCAM</name>
<dbReference type="InterPro" id="IPR014722">
    <property type="entry name" value="Rib_uL2_dom2"/>
</dbReference>
<dbReference type="InterPro" id="IPR021991">
    <property type="entry name" value="TTD_dom"/>
</dbReference>
<dbReference type="CDD" id="cd01650">
    <property type="entry name" value="RT_nLTR_like"/>
    <property type="match status" value="1"/>
</dbReference>
<comment type="caution">
    <text evidence="2">The sequence shown here is derived from an EMBL/GenBank/DDBJ whole genome shotgun (WGS) entry which is preliminary data.</text>
</comment>
<dbReference type="InterPro" id="IPR000477">
    <property type="entry name" value="RT_dom"/>
</dbReference>
<dbReference type="PROSITE" id="PS50878">
    <property type="entry name" value="RT_POL"/>
    <property type="match status" value="1"/>
</dbReference>
<dbReference type="Pfam" id="PF12148">
    <property type="entry name" value="TTD"/>
    <property type="match status" value="1"/>
</dbReference>
<evidence type="ECO:0000259" key="1">
    <source>
        <dbReference type="PROSITE" id="PS50878"/>
    </source>
</evidence>
<dbReference type="FunFam" id="2.30.30.30:FF:000142">
    <property type="entry name" value="E3 ubiquitin-protein ligase UHRF2"/>
    <property type="match status" value="1"/>
</dbReference>
<evidence type="ECO:0000313" key="2">
    <source>
        <dbReference type="EMBL" id="KAK4807149.1"/>
    </source>
</evidence>
<dbReference type="Gene3D" id="2.30.30.30">
    <property type="match status" value="1"/>
</dbReference>
<feature type="domain" description="Reverse transcriptase" evidence="1">
    <location>
        <begin position="1"/>
        <end position="298"/>
    </location>
</feature>
<dbReference type="AlphaFoldDB" id="A0AAN7MJY1"/>
<keyword evidence="3" id="KW-1185">Reference proteome</keyword>
<dbReference type="InterPro" id="IPR043502">
    <property type="entry name" value="DNA/RNA_pol_sf"/>
</dbReference>
<evidence type="ECO:0000313" key="3">
    <source>
        <dbReference type="Proteomes" id="UP001333110"/>
    </source>
</evidence>
<dbReference type="EMBL" id="JAUNZN010000032">
    <property type="protein sequence ID" value="KAK4807149.1"/>
    <property type="molecule type" value="Genomic_DNA"/>
</dbReference>
<dbReference type="Proteomes" id="UP001333110">
    <property type="component" value="Unassembled WGS sequence"/>
</dbReference>
<reference evidence="2 3" key="1">
    <citation type="journal article" date="2023" name="J. Hered.">
        <title>Chromosome-level genome of the wood stork (Mycteria americana) provides insight into avian chromosome evolution.</title>
        <authorList>
            <person name="Flamio R. Jr."/>
            <person name="Ramstad K.M."/>
        </authorList>
    </citation>
    <scope>NUCLEOTIDE SEQUENCE [LARGE SCALE GENOMIC DNA]</scope>
    <source>
        <strain evidence="2">JAX WOST 10</strain>
    </source>
</reference>
<accession>A0AAN7MJY1</accession>